<dbReference type="Proteomes" id="UP001149140">
    <property type="component" value="Unassembled WGS sequence"/>
</dbReference>
<gene>
    <name evidence="1" type="ORF">OM076_19205</name>
</gene>
<dbReference type="RefSeq" id="WP_270041649.1">
    <property type="nucleotide sequence ID" value="NZ_JAPDOD010000018.1"/>
</dbReference>
<organism evidence="1 2">
    <name type="scientific">Solirubrobacter ginsenosidimutans</name>
    <dbReference type="NCBI Taxonomy" id="490573"/>
    <lineage>
        <taxon>Bacteria</taxon>
        <taxon>Bacillati</taxon>
        <taxon>Actinomycetota</taxon>
        <taxon>Thermoleophilia</taxon>
        <taxon>Solirubrobacterales</taxon>
        <taxon>Solirubrobacteraceae</taxon>
        <taxon>Solirubrobacter</taxon>
    </lineage>
</organism>
<keyword evidence="2" id="KW-1185">Reference proteome</keyword>
<evidence type="ECO:0000313" key="1">
    <source>
        <dbReference type="EMBL" id="MDA0162409.1"/>
    </source>
</evidence>
<comment type="caution">
    <text evidence="1">The sequence shown here is derived from an EMBL/GenBank/DDBJ whole genome shotgun (WGS) entry which is preliminary data.</text>
</comment>
<evidence type="ECO:0000313" key="2">
    <source>
        <dbReference type="Proteomes" id="UP001149140"/>
    </source>
</evidence>
<dbReference type="EMBL" id="JAPDOD010000018">
    <property type="protein sequence ID" value="MDA0162409.1"/>
    <property type="molecule type" value="Genomic_DNA"/>
</dbReference>
<dbReference type="AlphaFoldDB" id="A0A9X3MTJ7"/>
<proteinExistence type="predicted"/>
<protein>
    <submittedName>
        <fullName evidence="1">Uncharacterized protein</fullName>
    </submittedName>
</protein>
<reference evidence="1" key="1">
    <citation type="submission" date="2022-10" db="EMBL/GenBank/DDBJ databases">
        <title>The WGS of Solirubrobacter ginsenosidimutans DSM 21036.</title>
        <authorList>
            <person name="Jiang Z."/>
        </authorList>
    </citation>
    <scope>NUCLEOTIDE SEQUENCE</scope>
    <source>
        <strain evidence="1">DSM 21036</strain>
    </source>
</reference>
<name>A0A9X3MTJ7_9ACTN</name>
<accession>A0A9X3MTJ7</accession>
<sequence>MTNERTQAYGRVVQTLDEIGATKLLPAEQARIRDAADILIFASDLDEVREALRDMGDLAEHLLASGRWLEERVDKLAADLLACGPTAVPAAA</sequence>